<name>A0ABP8VQM4_9MICO</name>
<dbReference type="InterPro" id="IPR000868">
    <property type="entry name" value="Isochorismatase-like_dom"/>
</dbReference>
<dbReference type="CDD" id="cd01014">
    <property type="entry name" value="nicotinamidase_related"/>
    <property type="match status" value="1"/>
</dbReference>
<evidence type="ECO:0000259" key="2">
    <source>
        <dbReference type="Pfam" id="PF00857"/>
    </source>
</evidence>
<dbReference type="InterPro" id="IPR036380">
    <property type="entry name" value="Isochorismatase-like_sf"/>
</dbReference>
<dbReference type="Pfam" id="PF00857">
    <property type="entry name" value="Isochorismatase"/>
    <property type="match status" value="1"/>
</dbReference>
<dbReference type="InterPro" id="IPR050272">
    <property type="entry name" value="Isochorismatase-like_hydrls"/>
</dbReference>
<dbReference type="Proteomes" id="UP001501295">
    <property type="component" value="Unassembled WGS sequence"/>
</dbReference>
<dbReference type="RefSeq" id="WP_345374277.1">
    <property type="nucleotide sequence ID" value="NZ_BAABLM010000002.1"/>
</dbReference>
<accession>A0ABP8VQM4</accession>
<dbReference type="GO" id="GO:0016787">
    <property type="term" value="F:hydrolase activity"/>
    <property type="evidence" value="ECO:0007669"/>
    <property type="project" value="UniProtKB-KW"/>
</dbReference>
<keyword evidence="4" id="KW-1185">Reference proteome</keyword>
<keyword evidence="1 3" id="KW-0378">Hydrolase</keyword>
<dbReference type="PANTHER" id="PTHR43540">
    <property type="entry name" value="PEROXYUREIDOACRYLATE/UREIDOACRYLATE AMIDOHYDROLASE-RELATED"/>
    <property type="match status" value="1"/>
</dbReference>
<sequence>MKRALVVIDVQNEYVTGTLPIRSPDLSVSIPNILLALDTADDAGIPVVMVTHVEEADAPIFARGSTGAELHPRIADRKVAHAIEKSDVSSFAGTDLEQWLRAAGVDTVVIAGYMTQHCCAGTARDAAALGFTVEFLSDATGTIDLVNEAGTVTAAALHSSVLVTMQSGFAAVATAAEWAHAVQAGDTLASSNLPASSGQADAAATPTTE</sequence>
<comment type="caution">
    <text evidence="3">The sequence shown here is derived from an EMBL/GenBank/DDBJ whole genome shotgun (WGS) entry which is preliminary data.</text>
</comment>
<protein>
    <submittedName>
        <fullName evidence="3">Cysteine hydrolase family protein</fullName>
    </submittedName>
</protein>
<dbReference type="PANTHER" id="PTHR43540:SF6">
    <property type="entry name" value="ISOCHORISMATASE-LIKE DOMAIN-CONTAINING PROTEIN"/>
    <property type="match status" value="1"/>
</dbReference>
<evidence type="ECO:0000313" key="4">
    <source>
        <dbReference type="Proteomes" id="UP001501295"/>
    </source>
</evidence>
<evidence type="ECO:0000256" key="1">
    <source>
        <dbReference type="ARBA" id="ARBA00022801"/>
    </source>
</evidence>
<reference evidence="4" key="1">
    <citation type="journal article" date="2019" name="Int. J. Syst. Evol. Microbiol.">
        <title>The Global Catalogue of Microorganisms (GCM) 10K type strain sequencing project: providing services to taxonomists for standard genome sequencing and annotation.</title>
        <authorList>
            <consortium name="The Broad Institute Genomics Platform"/>
            <consortium name="The Broad Institute Genome Sequencing Center for Infectious Disease"/>
            <person name="Wu L."/>
            <person name="Ma J."/>
        </authorList>
    </citation>
    <scope>NUCLEOTIDE SEQUENCE [LARGE SCALE GENOMIC DNA]</scope>
    <source>
        <strain evidence="4">JCM 18956</strain>
    </source>
</reference>
<proteinExistence type="predicted"/>
<dbReference type="Gene3D" id="3.40.50.850">
    <property type="entry name" value="Isochorismatase-like"/>
    <property type="match status" value="1"/>
</dbReference>
<dbReference type="SUPFAM" id="SSF52499">
    <property type="entry name" value="Isochorismatase-like hydrolases"/>
    <property type="match status" value="1"/>
</dbReference>
<organism evidence="3 4">
    <name type="scientific">Frondihabitans cladoniiphilus</name>
    <dbReference type="NCBI Taxonomy" id="715785"/>
    <lineage>
        <taxon>Bacteria</taxon>
        <taxon>Bacillati</taxon>
        <taxon>Actinomycetota</taxon>
        <taxon>Actinomycetes</taxon>
        <taxon>Micrococcales</taxon>
        <taxon>Microbacteriaceae</taxon>
        <taxon>Frondihabitans</taxon>
    </lineage>
</organism>
<dbReference type="EMBL" id="BAABLM010000002">
    <property type="protein sequence ID" value="GAA4669981.1"/>
    <property type="molecule type" value="Genomic_DNA"/>
</dbReference>
<feature type="domain" description="Isochorismatase-like" evidence="2">
    <location>
        <begin position="4"/>
        <end position="176"/>
    </location>
</feature>
<gene>
    <name evidence="3" type="ORF">GCM10025780_11640</name>
</gene>
<evidence type="ECO:0000313" key="3">
    <source>
        <dbReference type="EMBL" id="GAA4669981.1"/>
    </source>
</evidence>